<dbReference type="EMBL" id="BAEN01000070">
    <property type="protein sequence ID" value="GAC16429.1"/>
    <property type="molecule type" value="Genomic_DNA"/>
</dbReference>
<comment type="caution">
    <text evidence="1">The sequence shown here is derived from an EMBL/GenBank/DDBJ whole genome shotgun (WGS) entry which is preliminary data.</text>
</comment>
<name>K6X750_9ALTE</name>
<protein>
    <submittedName>
        <fullName evidence="1">Uncharacterized protein</fullName>
    </submittedName>
</protein>
<proteinExistence type="predicted"/>
<dbReference type="STRING" id="1127673.GLIP_3818"/>
<accession>K6X750</accession>
<gene>
    <name evidence="1" type="ORF">GLIP_3818</name>
</gene>
<organism evidence="1 2">
    <name type="scientific">Aliiglaciecola lipolytica E3</name>
    <dbReference type="NCBI Taxonomy" id="1127673"/>
    <lineage>
        <taxon>Bacteria</taxon>
        <taxon>Pseudomonadati</taxon>
        <taxon>Pseudomonadota</taxon>
        <taxon>Gammaproteobacteria</taxon>
        <taxon>Alteromonadales</taxon>
        <taxon>Alteromonadaceae</taxon>
        <taxon>Aliiglaciecola</taxon>
    </lineage>
</organism>
<keyword evidence="2" id="KW-1185">Reference proteome</keyword>
<reference evidence="1 2" key="1">
    <citation type="journal article" date="2017" name="Antonie Van Leeuwenhoek">
        <title>Rhizobium rhizosphaerae sp. nov., a novel species isolated from rice rhizosphere.</title>
        <authorList>
            <person name="Zhao J.J."/>
            <person name="Zhang J."/>
            <person name="Zhang R.J."/>
            <person name="Zhang C.W."/>
            <person name="Yin H.Q."/>
            <person name="Zhang X.X."/>
        </authorList>
    </citation>
    <scope>NUCLEOTIDE SEQUENCE [LARGE SCALE GENOMIC DNA]</scope>
    <source>
        <strain evidence="1 2">E3</strain>
    </source>
</reference>
<dbReference type="AlphaFoldDB" id="K6X750"/>
<evidence type="ECO:0000313" key="1">
    <source>
        <dbReference type="EMBL" id="GAC16429.1"/>
    </source>
</evidence>
<sequence>MQCKQGKADQACGKQATTRHKIAKPLTLRGVQRILRDSKDG</sequence>
<dbReference type="Proteomes" id="UP000006334">
    <property type="component" value="Unassembled WGS sequence"/>
</dbReference>
<evidence type="ECO:0000313" key="2">
    <source>
        <dbReference type="Proteomes" id="UP000006334"/>
    </source>
</evidence>